<sequence>MNRDFTEGSIRKSLIWFALPMMAGNLLQQLYNIVDTLIVGQFLGKEALAAVGASYTLMTFLTSILLGLCMGSGVEFSLCFGKKDMDGLKNGVFMSFVLIGGVTAFVVGIVFGGIDLILRLMQVPGEIYGMMRQYLWIIFWGIPATFLYNFFASWLRALGNSTVPLLFLGISAVQNIGLDLYFVLALKMGGAGAAAATVISQYVSAAGICLYVVLKFWDMMPGRKHFRWNMPVLKEIFQLSFLTCIQQSVMNFGILMVQGLVNSFGTIVMAAFSAAVKIDSFAYMPVQDFGNAFSTFVAQNYGAGKKERIREGIRDAVLLVLIFCLVISAGVCIFAKPLLLLFVKPQDTEILAVGMNYLRIEGSFYCLIGFLFLFYGFYRAVKMPGMSVILTVASLGSRVALAYVLSAVPQIGVTGIWAAVPIGWLLADGIGYIYMKHKFLRRLLRE</sequence>
<evidence type="ECO:0000256" key="12">
    <source>
        <dbReference type="ARBA" id="ARBA00031636"/>
    </source>
</evidence>
<feature type="transmembrane region" description="Helical" evidence="13">
    <location>
        <begin position="388"/>
        <end position="408"/>
    </location>
</feature>
<organism evidence="14 15">
    <name type="scientific">Faecalicatena contorta</name>
    <dbReference type="NCBI Taxonomy" id="39482"/>
    <lineage>
        <taxon>Bacteria</taxon>
        <taxon>Bacillati</taxon>
        <taxon>Bacillota</taxon>
        <taxon>Clostridia</taxon>
        <taxon>Lachnospirales</taxon>
        <taxon>Lachnospiraceae</taxon>
        <taxon>Faecalicatena</taxon>
    </lineage>
</organism>
<evidence type="ECO:0000256" key="7">
    <source>
        <dbReference type="ARBA" id="ARBA00022475"/>
    </source>
</evidence>
<dbReference type="STRING" id="39482.ERS852491_03570"/>
<dbReference type="Proteomes" id="UP000095544">
    <property type="component" value="Unassembled WGS sequence"/>
</dbReference>
<accession>A0A174IQ21</accession>
<feature type="transmembrane region" description="Helical" evidence="13">
    <location>
        <begin position="14"/>
        <end position="34"/>
    </location>
</feature>
<feature type="transmembrane region" description="Helical" evidence="13">
    <location>
        <begin position="92"/>
        <end position="114"/>
    </location>
</feature>
<comment type="function">
    <text evidence="1">Multidrug efflux pump.</text>
</comment>
<dbReference type="GO" id="GO:0015297">
    <property type="term" value="F:antiporter activity"/>
    <property type="evidence" value="ECO:0007669"/>
    <property type="project" value="UniProtKB-KW"/>
</dbReference>
<feature type="transmembrane region" description="Helical" evidence="13">
    <location>
        <begin position="134"/>
        <end position="151"/>
    </location>
</feature>
<dbReference type="CDD" id="cd13138">
    <property type="entry name" value="MATE_yoeA_like"/>
    <property type="match status" value="1"/>
</dbReference>
<keyword evidence="9 13" id="KW-1133">Transmembrane helix</keyword>
<evidence type="ECO:0000313" key="15">
    <source>
        <dbReference type="Proteomes" id="UP000095544"/>
    </source>
</evidence>
<dbReference type="AlphaFoldDB" id="A0A174IQ21"/>
<feature type="transmembrane region" description="Helical" evidence="13">
    <location>
        <begin position="54"/>
        <end position="80"/>
    </location>
</feature>
<keyword evidence="6" id="KW-0050">Antiport</keyword>
<evidence type="ECO:0000256" key="5">
    <source>
        <dbReference type="ARBA" id="ARBA00022448"/>
    </source>
</evidence>
<comment type="similarity">
    <text evidence="3">Belongs to the multi antimicrobial extrusion (MATE) (TC 2.A.66.1) family.</text>
</comment>
<reference evidence="14 15" key="1">
    <citation type="submission" date="2015-09" db="EMBL/GenBank/DDBJ databases">
        <authorList>
            <consortium name="Pathogen Informatics"/>
        </authorList>
    </citation>
    <scope>NUCLEOTIDE SEQUENCE [LARGE SCALE GENOMIC DNA]</scope>
    <source>
        <strain evidence="14 15">2789STDY5834876</strain>
    </source>
</reference>
<keyword evidence="11 13" id="KW-0472">Membrane</keyword>
<feature type="transmembrane region" description="Helical" evidence="13">
    <location>
        <begin position="414"/>
        <end position="435"/>
    </location>
</feature>
<evidence type="ECO:0000256" key="10">
    <source>
        <dbReference type="ARBA" id="ARBA00023065"/>
    </source>
</evidence>
<feature type="transmembrane region" description="Helical" evidence="13">
    <location>
        <begin position="362"/>
        <end position="381"/>
    </location>
</feature>
<gene>
    <name evidence="14" type="primary">mepA_17</name>
    <name evidence="14" type="ORF">ERS852491_03570</name>
</gene>
<keyword evidence="10" id="KW-0406">Ion transport</keyword>
<evidence type="ECO:0000256" key="13">
    <source>
        <dbReference type="SAM" id="Phobius"/>
    </source>
</evidence>
<comment type="subcellular location">
    <subcellularLocation>
        <location evidence="2">Cell membrane</location>
        <topology evidence="2">Multi-pass membrane protein</topology>
    </subcellularLocation>
</comment>
<feature type="transmembrane region" description="Helical" evidence="13">
    <location>
        <begin position="190"/>
        <end position="214"/>
    </location>
</feature>
<dbReference type="PIRSF" id="PIRSF006603">
    <property type="entry name" value="DinF"/>
    <property type="match status" value="1"/>
</dbReference>
<evidence type="ECO:0000256" key="8">
    <source>
        <dbReference type="ARBA" id="ARBA00022692"/>
    </source>
</evidence>
<dbReference type="NCBIfam" id="TIGR00797">
    <property type="entry name" value="matE"/>
    <property type="match status" value="1"/>
</dbReference>
<evidence type="ECO:0000256" key="6">
    <source>
        <dbReference type="ARBA" id="ARBA00022449"/>
    </source>
</evidence>
<evidence type="ECO:0000313" key="14">
    <source>
        <dbReference type="EMBL" id="CUO86980.1"/>
    </source>
</evidence>
<evidence type="ECO:0000256" key="1">
    <source>
        <dbReference type="ARBA" id="ARBA00003408"/>
    </source>
</evidence>
<evidence type="ECO:0000256" key="3">
    <source>
        <dbReference type="ARBA" id="ARBA00010199"/>
    </source>
</evidence>
<evidence type="ECO:0000256" key="9">
    <source>
        <dbReference type="ARBA" id="ARBA00022989"/>
    </source>
</evidence>
<evidence type="ECO:0000256" key="2">
    <source>
        <dbReference type="ARBA" id="ARBA00004651"/>
    </source>
</evidence>
<keyword evidence="8 13" id="KW-0812">Transmembrane</keyword>
<dbReference type="GO" id="GO:0005886">
    <property type="term" value="C:plasma membrane"/>
    <property type="evidence" value="ECO:0007669"/>
    <property type="project" value="UniProtKB-SubCell"/>
</dbReference>
<keyword evidence="5" id="KW-0813">Transport</keyword>
<feature type="transmembrane region" description="Helical" evidence="13">
    <location>
        <begin position="260"/>
        <end position="278"/>
    </location>
</feature>
<keyword evidence="7" id="KW-1003">Cell membrane</keyword>
<dbReference type="InterPro" id="IPR002528">
    <property type="entry name" value="MATE_fam"/>
</dbReference>
<evidence type="ECO:0000256" key="4">
    <source>
        <dbReference type="ARBA" id="ARBA00020268"/>
    </source>
</evidence>
<evidence type="ECO:0000256" key="11">
    <source>
        <dbReference type="ARBA" id="ARBA00023136"/>
    </source>
</evidence>
<dbReference type="Pfam" id="PF01554">
    <property type="entry name" value="MatE"/>
    <property type="match status" value="2"/>
</dbReference>
<dbReference type="EMBL" id="CYZU01000039">
    <property type="protein sequence ID" value="CUO86980.1"/>
    <property type="molecule type" value="Genomic_DNA"/>
</dbReference>
<dbReference type="OrthoDB" id="9776324at2"/>
<feature type="transmembrane region" description="Helical" evidence="13">
    <location>
        <begin position="163"/>
        <end position="184"/>
    </location>
</feature>
<dbReference type="InterPro" id="IPR048279">
    <property type="entry name" value="MdtK-like"/>
</dbReference>
<proteinExistence type="inferred from homology"/>
<name>A0A174IQ21_9FIRM</name>
<dbReference type="GO" id="GO:0006811">
    <property type="term" value="P:monoatomic ion transport"/>
    <property type="evidence" value="ECO:0007669"/>
    <property type="project" value="UniProtKB-KW"/>
</dbReference>
<dbReference type="PANTHER" id="PTHR43298">
    <property type="entry name" value="MULTIDRUG RESISTANCE PROTEIN NORM-RELATED"/>
    <property type="match status" value="1"/>
</dbReference>
<dbReference type="RefSeq" id="WP_055154517.1">
    <property type="nucleotide sequence ID" value="NZ_CYZU01000039.1"/>
</dbReference>
<protein>
    <recommendedName>
        <fullName evidence="4">Probable multidrug resistance protein NorM</fullName>
    </recommendedName>
    <alternativeName>
        <fullName evidence="12">Multidrug-efflux transporter</fullName>
    </alternativeName>
</protein>
<dbReference type="PANTHER" id="PTHR43298:SF2">
    <property type="entry name" value="FMN_FAD EXPORTER YEEO-RELATED"/>
    <property type="match status" value="1"/>
</dbReference>
<dbReference type="InterPro" id="IPR050222">
    <property type="entry name" value="MATE_MdtK"/>
</dbReference>
<feature type="transmembrane region" description="Helical" evidence="13">
    <location>
        <begin position="316"/>
        <end position="342"/>
    </location>
</feature>
<dbReference type="GO" id="GO:0042910">
    <property type="term" value="F:xenobiotic transmembrane transporter activity"/>
    <property type="evidence" value="ECO:0007669"/>
    <property type="project" value="InterPro"/>
</dbReference>